<gene>
    <name evidence="3" type="ORF">JHL17_32265</name>
</gene>
<keyword evidence="4" id="KW-1185">Reference proteome</keyword>
<keyword evidence="2 3" id="KW-0560">Oxidoreductase</keyword>
<dbReference type="InterPro" id="IPR036291">
    <property type="entry name" value="NAD(P)-bd_dom_sf"/>
</dbReference>
<evidence type="ECO:0000256" key="1">
    <source>
        <dbReference type="ARBA" id="ARBA00006484"/>
    </source>
</evidence>
<dbReference type="NCBIfam" id="NF005559">
    <property type="entry name" value="PRK07231.1"/>
    <property type="match status" value="1"/>
</dbReference>
<dbReference type="GO" id="GO:0047936">
    <property type="term" value="F:glucose 1-dehydrogenase [NAD(P)+] activity"/>
    <property type="evidence" value="ECO:0007669"/>
    <property type="project" value="UniProtKB-EC"/>
</dbReference>
<dbReference type="PRINTS" id="PR00081">
    <property type="entry name" value="GDHRDH"/>
</dbReference>
<dbReference type="PRINTS" id="PR00080">
    <property type="entry name" value="SDRFAMILY"/>
</dbReference>
<comment type="similarity">
    <text evidence="1">Belongs to the short-chain dehydrogenases/reductases (SDR) family.</text>
</comment>
<evidence type="ECO:0000313" key="4">
    <source>
        <dbReference type="Proteomes" id="UP000652760"/>
    </source>
</evidence>
<sequence length="262" mass="27269">MVVSSRSGAAPGWDGALDGRVALVTGAQQGIGRMCAAALAAAGADVAVNWLDDEAEAEATAETVRQHGRQALLVRGDVSDVAQAAPMVQEVRNRFGRLDVLVNNAGIFPRSPFLEITEGEWDKVFAVNLKGAAFCAQAAARVMIDCGGGAIVNITSQALRGSPRGAHYSATKAGLVGLTRTMALELAPYGIRVNAVAPGLVDTAQPRGGHSEERLAEIAGTIPLRRMGEAREVSDAVVFLCSDRSSFITGELLHVNGGSYMA</sequence>
<dbReference type="EMBL" id="JAENHM010000078">
    <property type="protein sequence ID" value="MBK1842082.1"/>
    <property type="molecule type" value="Genomic_DNA"/>
</dbReference>
<evidence type="ECO:0000313" key="3">
    <source>
        <dbReference type="EMBL" id="MBK1842082.1"/>
    </source>
</evidence>
<name>A0ABS1FFB4_9PROT</name>
<dbReference type="Pfam" id="PF13561">
    <property type="entry name" value="adh_short_C2"/>
    <property type="match status" value="1"/>
</dbReference>
<dbReference type="NCBIfam" id="NF009466">
    <property type="entry name" value="PRK12826.1-2"/>
    <property type="match status" value="1"/>
</dbReference>
<comment type="caution">
    <text evidence="3">The sequence shown here is derived from an EMBL/GenBank/DDBJ whole genome shotgun (WGS) entry which is preliminary data.</text>
</comment>
<protein>
    <submittedName>
        <fullName evidence="3">Glucose 1-dehydrogenase</fullName>
        <ecNumber evidence="3">1.1.1.47</ecNumber>
    </submittedName>
</protein>
<dbReference type="RefSeq" id="WP_200198759.1">
    <property type="nucleotide sequence ID" value="NZ_JAENHM010000078.1"/>
</dbReference>
<dbReference type="EC" id="1.1.1.47" evidence="3"/>
<dbReference type="Proteomes" id="UP000652760">
    <property type="component" value="Unassembled WGS sequence"/>
</dbReference>
<dbReference type="PANTHER" id="PTHR42760:SF133">
    <property type="entry name" value="3-OXOACYL-[ACYL-CARRIER-PROTEIN] REDUCTASE"/>
    <property type="match status" value="1"/>
</dbReference>
<evidence type="ECO:0000256" key="2">
    <source>
        <dbReference type="ARBA" id="ARBA00023002"/>
    </source>
</evidence>
<accession>A0ABS1FFB4</accession>
<proteinExistence type="inferred from homology"/>
<dbReference type="SUPFAM" id="SSF51735">
    <property type="entry name" value="NAD(P)-binding Rossmann-fold domains"/>
    <property type="match status" value="1"/>
</dbReference>
<dbReference type="Gene3D" id="3.40.50.720">
    <property type="entry name" value="NAD(P)-binding Rossmann-like Domain"/>
    <property type="match status" value="1"/>
</dbReference>
<dbReference type="PANTHER" id="PTHR42760">
    <property type="entry name" value="SHORT-CHAIN DEHYDROGENASES/REDUCTASES FAMILY MEMBER"/>
    <property type="match status" value="1"/>
</dbReference>
<organism evidence="3 4">
    <name type="scientific">Azospirillum endophyticum</name>
    <dbReference type="NCBI Taxonomy" id="2800326"/>
    <lineage>
        <taxon>Bacteria</taxon>
        <taxon>Pseudomonadati</taxon>
        <taxon>Pseudomonadota</taxon>
        <taxon>Alphaproteobacteria</taxon>
        <taxon>Rhodospirillales</taxon>
        <taxon>Azospirillaceae</taxon>
        <taxon>Azospirillum</taxon>
    </lineage>
</organism>
<dbReference type="InterPro" id="IPR002347">
    <property type="entry name" value="SDR_fam"/>
</dbReference>
<reference evidence="4" key="1">
    <citation type="submission" date="2021-01" db="EMBL/GenBank/DDBJ databases">
        <title>Genome public.</title>
        <authorList>
            <person name="Liu C."/>
            <person name="Sun Q."/>
        </authorList>
    </citation>
    <scope>NUCLEOTIDE SEQUENCE [LARGE SCALE GENOMIC DNA]</scope>
    <source>
        <strain evidence="4">YIM B02556</strain>
    </source>
</reference>